<evidence type="ECO:0000313" key="2">
    <source>
        <dbReference type="EMBL" id="TNJ30520.1"/>
    </source>
</evidence>
<evidence type="ECO:0000313" key="3">
    <source>
        <dbReference type="Proteomes" id="UP000315496"/>
    </source>
</evidence>
<dbReference type="OrthoDB" id="10251191at2759"/>
<comment type="caution">
    <text evidence="2">The sequence shown here is derived from an EMBL/GenBank/DDBJ whole genome shotgun (WGS) entry which is preliminary data.</text>
</comment>
<keyword evidence="1" id="KW-0175">Coiled coil</keyword>
<dbReference type="VEuPathDB" id="GiardiaDB:GMRT_13111"/>
<name>A0A4Z1SYF7_GIAMU</name>
<feature type="coiled-coil region" evidence="1">
    <location>
        <begin position="1232"/>
        <end position="1259"/>
    </location>
</feature>
<gene>
    <name evidence="2" type="ORF">GMRT_13111</name>
</gene>
<accession>A0A4Z1SYF7</accession>
<proteinExistence type="predicted"/>
<evidence type="ECO:0000256" key="1">
    <source>
        <dbReference type="SAM" id="Coils"/>
    </source>
</evidence>
<organism evidence="2 3">
    <name type="scientific">Giardia muris</name>
    <dbReference type="NCBI Taxonomy" id="5742"/>
    <lineage>
        <taxon>Eukaryota</taxon>
        <taxon>Metamonada</taxon>
        <taxon>Diplomonadida</taxon>
        <taxon>Hexamitidae</taxon>
        <taxon>Giardiinae</taxon>
        <taxon>Giardia</taxon>
    </lineage>
</organism>
<dbReference type="Proteomes" id="UP000315496">
    <property type="component" value="Chromosome 1"/>
</dbReference>
<reference evidence="2 3" key="1">
    <citation type="submission" date="2019-05" db="EMBL/GenBank/DDBJ databases">
        <title>The compact genome of Giardia muris reveals important steps in the evolution of intestinal protozoan parasites.</title>
        <authorList>
            <person name="Xu F."/>
            <person name="Jimenez-Gonzalez A."/>
            <person name="Einarsson E."/>
            <person name="Astvaldsson A."/>
            <person name="Peirasmaki D."/>
            <person name="Eckmann L."/>
            <person name="Andersson J.O."/>
            <person name="Svard S.G."/>
            <person name="Jerlstrom-Hultqvist J."/>
        </authorList>
    </citation>
    <scope>NUCLEOTIDE SEQUENCE [LARGE SCALE GENOMIC DNA]</scope>
    <source>
        <strain evidence="2 3">Roberts-Thomson</strain>
    </source>
</reference>
<sequence length="1574" mass="177046">MSIATLPLSPAGPFGAGRCLTVHTHEQGCLIHSNADAGQCEITILVPLRLASCSDRFAAALLQRLLSRQVDCGHGMHGRSLKNHCASHILSQPRVRIYPRSEALEVYFSAPSVLIEKKKAILAEVLIMALSSIFYCGDFHYLTVDFLQEAIQALDAAFLETLLHDSLYDRHSIANIDHGVRLEKDFIAKCKKNLRDYHSTVVKSAPFFVIVSTHDATVPLKLLDEIKKWCTRTTDESPGFHAEGLKRGCQVGASVCTNRGTYLLKETVTSLSVEKCVVYRVVRDGRECTWFGDLILYSARFPVTSIFNINLMRLVLTWFSEQSRLMMAIYSSSSHAAYLQKGLIGTLVRYRDWVDNKICHVELYFEKIPLLYIELLKNAIQPFQLWPALVAYFREHVESFREYLASVRDDYISRFMMDPHGTFLDDTVPFFMSACIDANGHPGTNHLSPDDVYGPHVFLSGAYSTLYDIWSSRTEALLHRPTIQANPLLSPSTIKDYLEPNIRTAVLEISDTLNEQSKFIDTGATGGRPHSISLNTSVYRYDRDISVSLAVADTLTSAFVLSKYSNFCGLILGSFAAPLRISVALLGKPIVLEQLVCEFIHLLFSGAWGVYVLIDKATNIPALLELAHNKPSRVFRPFKPVVNYYLRRTDATLTFRNPLAELPEFPLPNIGKYVTPDVDRWVAAAAEASSAETTSTSHEFTLPLLEQCLSQIKHPAGPKYLCSTDPCLKELFGEPLARLITQSREIDSPTGISFLGRVTDISNAVYYERVISRRHIGDDRLTALWRIPNMSVISSLQLARYIDMTLGDVKYPVDALNLEEHVAGSFKVHEERQMDPDLPGVLSTTSLYNDIEHSFKVYLDFDISHLVSLGPSLDIYRFLTQYLRRLSNSTRDVKFMLIFGATFVRVIVTARTLRRFERALQNFFKILAVSRPSTNVILFHFGGTRLLHFYSRLASELFVSKKVSSHLFVDSLNFYMVGADSSIKGVIDSINQNKATLGYYTTVLAARIVLGVLRALPRLADPIDLSSREKISCVSSVSYASMVRVTTSLLSIYDPDEEQGTYRGFLRDALTNLLKFALRSNPGVIKVVIEPYVGFAGREQCELLSITVANGDLGKMLKQMENLPELISNLISKTPEYAKIRSALTMLSNHQEFITMKHIHRYIKILGKPMPPAKSSLSTMIVYVSNRLSKDQLSSGFRRFQRPIDEIIASPELSEYTEKMVHAKKNTISKLSAERLDELRSLQRRIEKLKQDRDSLLTALTERMNGQTEIHEGQQLILERKTLEERLHKRNVLRLVLTGLEEKKKRTIHISDTAEDGLDTTLHEPTQVPTLRSIAHVLELALPIHRALKGTYMIAGLPEWLSDGDVYAPHLPNFGITHLSHTIIRKKQEFWAHLPALIRQAAKVPDTLYIQETAVWMLLHIQQFLSSRLGIRLRYEIQLGGVHTRLITHTLGLPYPVSIYLVHAANTLYRDPQSSVNTRTLIRSQFGKAYAKDEDTSELGILGPVLSFGTEILPVSANFNVVRGMALENLAALAYNLCVDLSTHAGRKPSSNPLEYAYYLLRDGPLSDKHGALV</sequence>
<protein>
    <submittedName>
        <fullName evidence="2">Uncharacterized protein</fullName>
    </submittedName>
</protein>
<dbReference type="EMBL" id="VDLU01000001">
    <property type="protein sequence ID" value="TNJ30520.1"/>
    <property type="molecule type" value="Genomic_DNA"/>
</dbReference>
<keyword evidence="3" id="KW-1185">Reference proteome</keyword>